<keyword evidence="2" id="KW-1185">Reference proteome</keyword>
<dbReference type="PANTHER" id="PTHR31299">
    <property type="entry name" value="ESTERASE, PUTATIVE (AFU_ORTHOLOGUE AFUA_1G05850)-RELATED"/>
    <property type="match status" value="1"/>
</dbReference>
<sequence>MVSETVKERELFGQHAHSLSWSPSSYDPIMNAIGDAQIVLIGDGSHGTYEFYAHRANLTKRLIEEKGFTAIAVEADWPDAFRINRYIHGGKLADGKKIKNARDALAEFERFPKWMWKNEVMPPFIDYLKQHNERVTAETKDASKTVSFYGMDLYSLHRSAQQVIEYLEKVDPQGAKAARKRYNCFERFGEDTMRYAYETQFGLKKDCHREVIENLKNLLLNRQKILEKEMGHNLDGHPCEEQFVAEMNALVVKDAEEYYRTMMTEDVLSWNLRLMTRSDDHFARAVASITQFLGPAESGPGRAKVVVWAHNSHVGDARATDMGRRRGEINIGQRCREIFGCDNVFNIGFLTNRGTVTASHNWDEPPFLQRMNPPIEGSLEAIFDKWADLDSFVVTHKVVTDDKGKTKKVKVSEDLSDFLDRPRYQRFIGVIYRRLTEVPSHYSKCSAAKQFDCIAHIRQSRGIEPLEPENTWTGPKAEADLTFPFGV</sequence>
<dbReference type="Proteomes" id="UP000193067">
    <property type="component" value="Unassembled WGS sequence"/>
</dbReference>
<dbReference type="SUPFAM" id="SSF159501">
    <property type="entry name" value="EreA/ChaN-like"/>
    <property type="match status" value="1"/>
</dbReference>
<organism evidence="1 2">
    <name type="scientific">Trametes coccinea (strain BRFM310)</name>
    <name type="common">Pycnoporus coccineus</name>
    <dbReference type="NCBI Taxonomy" id="1353009"/>
    <lineage>
        <taxon>Eukaryota</taxon>
        <taxon>Fungi</taxon>
        <taxon>Dikarya</taxon>
        <taxon>Basidiomycota</taxon>
        <taxon>Agaricomycotina</taxon>
        <taxon>Agaricomycetes</taxon>
        <taxon>Polyporales</taxon>
        <taxon>Polyporaceae</taxon>
        <taxon>Trametes</taxon>
    </lineage>
</organism>
<proteinExistence type="predicted"/>
<dbReference type="InterPro" id="IPR052036">
    <property type="entry name" value="Hydrolase/PRTase-associated"/>
</dbReference>
<dbReference type="InterPro" id="IPR014622">
    <property type="entry name" value="UCP036794_erythomycin"/>
</dbReference>
<name>A0A1Y2IY61_TRAC3</name>
<accession>A0A1Y2IY61</accession>
<evidence type="ECO:0008006" key="3">
    <source>
        <dbReference type="Google" id="ProtNLM"/>
    </source>
</evidence>
<dbReference type="InterPro" id="IPR007815">
    <property type="entry name" value="Emycin_Estase"/>
</dbReference>
<reference evidence="1 2" key="1">
    <citation type="journal article" date="2015" name="Biotechnol. Biofuels">
        <title>Enhanced degradation of softwood versus hardwood by the white-rot fungus Pycnoporus coccineus.</title>
        <authorList>
            <person name="Couturier M."/>
            <person name="Navarro D."/>
            <person name="Chevret D."/>
            <person name="Henrissat B."/>
            <person name="Piumi F."/>
            <person name="Ruiz-Duenas F.J."/>
            <person name="Martinez A.T."/>
            <person name="Grigoriev I.V."/>
            <person name="Riley R."/>
            <person name="Lipzen A."/>
            <person name="Berrin J.G."/>
            <person name="Master E.R."/>
            <person name="Rosso M.N."/>
        </authorList>
    </citation>
    <scope>NUCLEOTIDE SEQUENCE [LARGE SCALE GENOMIC DNA]</scope>
    <source>
        <strain evidence="1 2">BRFM310</strain>
    </source>
</reference>
<dbReference type="PANTHER" id="PTHR31299:SF0">
    <property type="entry name" value="ESTERASE, PUTATIVE (AFU_ORTHOLOGUE AFUA_1G05850)-RELATED"/>
    <property type="match status" value="1"/>
</dbReference>
<dbReference type="Pfam" id="PF05139">
    <property type="entry name" value="Erythro_esteras"/>
    <property type="match status" value="1"/>
</dbReference>
<dbReference type="CDD" id="cd14728">
    <property type="entry name" value="Ere-like"/>
    <property type="match status" value="1"/>
</dbReference>
<dbReference type="Gene3D" id="3.40.1660.10">
    <property type="entry name" value="EreA-like (biosynthetic domain)"/>
    <property type="match status" value="1"/>
</dbReference>
<evidence type="ECO:0000313" key="1">
    <source>
        <dbReference type="EMBL" id="OSD06056.1"/>
    </source>
</evidence>
<dbReference type="EMBL" id="KZ084091">
    <property type="protein sequence ID" value="OSD06056.1"/>
    <property type="molecule type" value="Genomic_DNA"/>
</dbReference>
<gene>
    <name evidence="1" type="ORF">PYCCODRAFT_1360821</name>
</gene>
<dbReference type="STRING" id="1353009.A0A1Y2IY61"/>
<protein>
    <recommendedName>
        <fullName evidence="3">Erythromycin esterase</fullName>
    </recommendedName>
</protein>
<dbReference type="PIRSF" id="PIRSF036794">
    <property type="entry name" value="UCP_erythr_ester"/>
    <property type="match status" value="1"/>
</dbReference>
<evidence type="ECO:0000313" key="2">
    <source>
        <dbReference type="Proteomes" id="UP000193067"/>
    </source>
</evidence>
<dbReference type="Gene3D" id="3.30.1870.10">
    <property type="entry name" value="EreA-like, domain 2"/>
    <property type="match status" value="1"/>
</dbReference>
<dbReference type="AlphaFoldDB" id="A0A1Y2IY61"/>
<dbReference type="OrthoDB" id="413649at2759"/>
<dbReference type="GO" id="GO:0046677">
    <property type="term" value="P:response to antibiotic"/>
    <property type="evidence" value="ECO:0007669"/>
    <property type="project" value="InterPro"/>
</dbReference>